<proteinExistence type="inferred from homology"/>
<dbReference type="PANTHER" id="PTHR36710:SF14">
    <property type="entry name" value="PECTINESTERASE INHIBITOR 2"/>
    <property type="match status" value="1"/>
</dbReference>
<evidence type="ECO:0000256" key="4">
    <source>
        <dbReference type="SAM" id="SignalP"/>
    </source>
</evidence>
<keyword evidence="2" id="KW-1015">Disulfide bond</keyword>
<comment type="similarity">
    <text evidence="3">Belongs to the PMEI family.</text>
</comment>
<protein>
    <recommendedName>
        <fullName evidence="5">Pectinesterase inhibitor domain-containing protein</fullName>
    </recommendedName>
</protein>
<dbReference type="NCBIfam" id="TIGR01614">
    <property type="entry name" value="PME_inhib"/>
    <property type="match status" value="1"/>
</dbReference>
<organism evidence="6 7">
    <name type="scientific">Thlaspi arvense</name>
    <name type="common">Field penny-cress</name>
    <dbReference type="NCBI Taxonomy" id="13288"/>
    <lineage>
        <taxon>Eukaryota</taxon>
        <taxon>Viridiplantae</taxon>
        <taxon>Streptophyta</taxon>
        <taxon>Embryophyta</taxon>
        <taxon>Tracheophyta</taxon>
        <taxon>Spermatophyta</taxon>
        <taxon>Magnoliopsida</taxon>
        <taxon>eudicotyledons</taxon>
        <taxon>Gunneridae</taxon>
        <taxon>Pentapetalae</taxon>
        <taxon>rosids</taxon>
        <taxon>malvids</taxon>
        <taxon>Brassicales</taxon>
        <taxon>Brassicaceae</taxon>
        <taxon>Thlaspideae</taxon>
        <taxon>Thlaspi</taxon>
    </lineage>
</organism>
<dbReference type="InterPro" id="IPR035513">
    <property type="entry name" value="Invertase/methylesterase_inhib"/>
</dbReference>
<dbReference type="InterPro" id="IPR006501">
    <property type="entry name" value="Pectinesterase_inhib_dom"/>
</dbReference>
<dbReference type="SUPFAM" id="SSF101148">
    <property type="entry name" value="Plant invertase/pectin methylesterase inhibitor"/>
    <property type="match status" value="1"/>
</dbReference>
<dbReference type="PANTHER" id="PTHR36710">
    <property type="entry name" value="PECTINESTERASE INHIBITOR-LIKE"/>
    <property type="match status" value="1"/>
</dbReference>
<keyword evidence="1 4" id="KW-0732">Signal</keyword>
<dbReference type="AlphaFoldDB" id="A0AAU9RYD7"/>
<evidence type="ECO:0000259" key="5">
    <source>
        <dbReference type="SMART" id="SM00856"/>
    </source>
</evidence>
<dbReference type="CDD" id="cd15797">
    <property type="entry name" value="PMEI"/>
    <property type="match status" value="1"/>
</dbReference>
<dbReference type="Gene3D" id="1.20.140.40">
    <property type="entry name" value="Invertase/pectin methylesterase inhibitor family protein"/>
    <property type="match status" value="1"/>
</dbReference>
<gene>
    <name evidence="6" type="ORF">TAV2_LOCUS9770</name>
</gene>
<accession>A0AAU9RYD7</accession>
<dbReference type="EMBL" id="OU466859">
    <property type="protein sequence ID" value="CAH2053484.1"/>
    <property type="molecule type" value="Genomic_DNA"/>
</dbReference>
<dbReference type="GO" id="GO:0046910">
    <property type="term" value="F:pectinesterase inhibitor activity"/>
    <property type="evidence" value="ECO:0007669"/>
    <property type="project" value="InterPro"/>
</dbReference>
<feature type="signal peptide" evidence="4">
    <location>
        <begin position="1"/>
        <end position="26"/>
    </location>
</feature>
<keyword evidence="7" id="KW-1185">Reference proteome</keyword>
<dbReference type="InterPro" id="IPR034086">
    <property type="entry name" value="PMEI_plant"/>
</dbReference>
<evidence type="ECO:0000313" key="6">
    <source>
        <dbReference type="EMBL" id="CAH2053484.1"/>
    </source>
</evidence>
<evidence type="ECO:0000256" key="3">
    <source>
        <dbReference type="ARBA" id="ARBA00038471"/>
    </source>
</evidence>
<dbReference type="Pfam" id="PF04043">
    <property type="entry name" value="PMEI"/>
    <property type="match status" value="1"/>
</dbReference>
<evidence type="ECO:0000313" key="7">
    <source>
        <dbReference type="Proteomes" id="UP000836841"/>
    </source>
</evidence>
<dbReference type="SMART" id="SM00856">
    <property type="entry name" value="PMEI"/>
    <property type="match status" value="1"/>
</dbReference>
<name>A0AAU9RYD7_THLAR</name>
<dbReference type="FunFam" id="1.20.140.40:FF:000008">
    <property type="entry name" value="Invertase/pectin methylesterase inhibitor family protein"/>
    <property type="match status" value="1"/>
</dbReference>
<evidence type="ECO:0000256" key="2">
    <source>
        <dbReference type="ARBA" id="ARBA00023157"/>
    </source>
</evidence>
<feature type="domain" description="Pectinesterase inhibitor" evidence="5">
    <location>
        <begin position="26"/>
        <end position="170"/>
    </location>
</feature>
<feature type="chain" id="PRO_5043807139" description="Pectinesterase inhibitor domain-containing protein" evidence="4">
    <location>
        <begin position="27"/>
        <end position="174"/>
    </location>
</feature>
<dbReference type="Proteomes" id="UP000836841">
    <property type="component" value="Chromosome 3"/>
</dbReference>
<evidence type="ECO:0000256" key="1">
    <source>
        <dbReference type="ARBA" id="ARBA00022729"/>
    </source>
</evidence>
<sequence length="174" mass="18262">MATYLRKKNVFASALTLFVMISSLNAQVADIKAICGKAKNPSFCTNYMKSNPKTSGADIKTLAQITFGSAQTSATGALTKIQSLAKTANSPALKQGYTSCVEQYKSAISILNEAKQSLATGDKGGLNIKVSAAMTSSTTCQDDLANVKADPSAVKNSDDFQNICGIVLVISNMM</sequence>
<reference evidence="6 7" key="1">
    <citation type="submission" date="2022-03" db="EMBL/GenBank/DDBJ databases">
        <authorList>
            <person name="Nunn A."/>
            <person name="Chopra R."/>
            <person name="Nunn A."/>
            <person name="Contreras Garrido A."/>
        </authorList>
    </citation>
    <scope>NUCLEOTIDE SEQUENCE [LARGE SCALE GENOMIC DNA]</scope>
</reference>
<dbReference type="InterPro" id="IPR052421">
    <property type="entry name" value="PCW_Enzyme_Inhibitor"/>
</dbReference>